<proteinExistence type="predicted"/>
<sequence>MELFLKSIKRKHNTDNSTTKTDNKGFSLIEVLVAMVILAIITLPILSSFASAAKVNSNARKQENANTVAQKIIEEFKSLPITQLTDGHVTTALSTEPFEINNSATGVANLTIKQPETAPLVPKDQLIYQFDMASFEAGTPKTYVSGGVAYPYYEGANGERYFVKVTLDPSSYADKSSAPADNVSNNINTYNMPVLSDVNTDRNYVIMQQVYQHDSSMINAFKKKGVDVTIAEIRREVTVTSEVTKDSMVPLKINKAGATASVQTYKQNLVVEVTYFITKAGADLNKSITYKYDYTTFPDSNRIVENAADINEFNNLTNASAYNEFRNVYLFYRAFDINKAGASTAEDVINVKYKYPMGYITKDKLNVYLVEQTNVKDVNPVKLDKSKVKVEINDTPVILNNSGTLGLGSGGTVDIYSNIDGWDKFVTTAANQKNSITQNVSAGDGTKYLYNIKVEIWVGEKTGDPFMTMTSTKEN</sequence>
<evidence type="ECO:0000313" key="3">
    <source>
        <dbReference type="Proteomes" id="UP000199701"/>
    </source>
</evidence>
<dbReference type="STRING" id="99656.SAMN05421659_102289"/>
<keyword evidence="1" id="KW-0812">Transmembrane</keyword>
<evidence type="ECO:0000313" key="2">
    <source>
        <dbReference type="EMBL" id="SEV94441.1"/>
    </source>
</evidence>
<dbReference type="NCBIfam" id="TIGR02532">
    <property type="entry name" value="IV_pilin_GFxxxE"/>
    <property type="match status" value="1"/>
</dbReference>
<feature type="transmembrane region" description="Helical" evidence="1">
    <location>
        <begin position="28"/>
        <end position="50"/>
    </location>
</feature>
<dbReference type="InterPro" id="IPR045584">
    <property type="entry name" value="Pilin-like"/>
</dbReference>
<dbReference type="Pfam" id="PF07963">
    <property type="entry name" value="N_methyl"/>
    <property type="match status" value="1"/>
</dbReference>
<reference evidence="2 3" key="1">
    <citation type="submission" date="2016-10" db="EMBL/GenBank/DDBJ databases">
        <authorList>
            <person name="de Groot N.N."/>
        </authorList>
    </citation>
    <scope>NUCLEOTIDE SEQUENCE [LARGE SCALE GENOMIC DNA]</scope>
    <source>
        <strain evidence="2 3">DSM 9179</strain>
    </source>
</reference>
<protein>
    <submittedName>
        <fullName evidence="2">Prepilin-type N-terminal cleavage/methylation domain-containing protein</fullName>
    </submittedName>
</protein>
<organism evidence="2 3">
    <name type="scientific">[Clostridium] fimetarium</name>
    <dbReference type="NCBI Taxonomy" id="99656"/>
    <lineage>
        <taxon>Bacteria</taxon>
        <taxon>Bacillati</taxon>
        <taxon>Bacillota</taxon>
        <taxon>Clostridia</taxon>
        <taxon>Lachnospirales</taxon>
        <taxon>Lachnospiraceae</taxon>
    </lineage>
</organism>
<dbReference type="RefSeq" id="WP_092450740.1">
    <property type="nucleotide sequence ID" value="NZ_FOJI01000002.1"/>
</dbReference>
<gene>
    <name evidence="2" type="ORF">SAMN05421659_102289</name>
</gene>
<evidence type="ECO:0000256" key="1">
    <source>
        <dbReference type="SAM" id="Phobius"/>
    </source>
</evidence>
<dbReference type="AlphaFoldDB" id="A0A1I0N0V4"/>
<dbReference type="SUPFAM" id="SSF54523">
    <property type="entry name" value="Pili subunits"/>
    <property type="match status" value="1"/>
</dbReference>
<keyword evidence="1" id="KW-1133">Transmembrane helix</keyword>
<accession>A0A1I0N0V4</accession>
<dbReference type="InterPro" id="IPR012902">
    <property type="entry name" value="N_methyl_site"/>
</dbReference>
<keyword evidence="3" id="KW-1185">Reference proteome</keyword>
<name>A0A1I0N0V4_9FIRM</name>
<dbReference type="OrthoDB" id="2972715at2"/>
<dbReference type="EMBL" id="FOJI01000002">
    <property type="protein sequence ID" value="SEV94441.1"/>
    <property type="molecule type" value="Genomic_DNA"/>
</dbReference>
<keyword evidence="1" id="KW-0472">Membrane</keyword>
<dbReference type="Proteomes" id="UP000199701">
    <property type="component" value="Unassembled WGS sequence"/>
</dbReference>